<evidence type="ECO:0000313" key="1">
    <source>
        <dbReference type="EMBL" id="RFM32633.1"/>
    </source>
</evidence>
<dbReference type="AlphaFoldDB" id="A0A3E1NXI6"/>
<evidence type="ECO:0000313" key="2">
    <source>
        <dbReference type="Proteomes" id="UP000261174"/>
    </source>
</evidence>
<accession>A0A3E1NXI6</accession>
<reference evidence="1 2" key="1">
    <citation type="submission" date="2018-08" db="EMBL/GenBank/DDBJ databases">
        <title>Chitinophaga sp. K20C18050901, a novel bacterium isolated from forest soil.</title>
        <authorList>
            <person name="Wang C."/>
        </authorList>
    </citation>
    <scope>NUCLEOTIDE SEQUENCE [LARGE SCALE GENOMIC DNA]</scope>
    <source>
        <strain evidence="1 2">K20C18050901</strain>
    </source>
</reference>
<protein>
    <submittedName>
        <fullName evidence="1">Uncharacterized protein</fullName>
    </submittedName>
</protein>
<dbReference type="Proteomes" id="UP000261174">
    <property type="component" value="Unassembled WGS sequence"/>
</dbReference>
<dbReference type="EMBL" id="QTJV01000009">
    <property type="protein sequence ID" value="RFM32633.1"/>
    <property type="molecule type" value="Genomic_DNA"/>
</dbReference>
<dbReference type="RefSeq" id="WP_116855826.1">
    <property type="nucleotide sequence ID" value="NZ_QTJV01000009.1"/>
</dbReference>
<comment type="caution">
    <text evidence="1">The sequence shown here is derived from an EMBL/GenBank/DDBJ whole genome shotgun (WGS) entry which is preliminary data.</text>
</comment>
<proteinExistence type="predicted"/>
<gene>
    <name evidence="1" type="ORF">DXN04_23450</name>
</gene>
<sequence>MQVEIEQIFEGAYFLQQGKKIRIKGPDLANILQVIDTLEPILIERAELSLLRFNTMDRSKGTVLRTTAIGGKFWLKPGIGGKWFVGVDEVLTSAYIYYIHQLQRLFFSLFEEHLRYPGDEITPAGKSAKKNYYYKPQHQVNSIVVEANHPRIKKGFSRKAILEPVPDELYYLTSDMRLLIRSKRLGYAIWEVGESPSLFVHNGRPWGLKLAAGKTVTEEDTAKAGKWLLGHLIGNEVNFT</sequence>
<keyword evidence="2" id="KW-1185">Reference proteome</keyword>
<name>A0A3E1NXI6_9BACT</name>
<dbReference type="OrthoDB" id="649619at2"/>
<organism evidence="1 2">
    <name type="scientific">Chitinophaga silvisoli</name>
    <dbReference type="NCBI Taxonomy" id="2291814"/>
    <lineage>
        <taxon>Bacteria</taxon>
        <taxon>Pseudomonadati</taxon>
        <taxon>Bacteroidota</taxon>
        <taxon>Chitinophagia</taxon>
        <taxon>Chitinophagales</taxon>
        <taxon>Chitinophagaceae</taxon>
        <taxon>Chitinophaga</taxon>
    </lineage>
</organism>